<dbReference type="Gene3D" id="3.20.20.70">
    <property type="entry name" value="Aldolase class I"/>
    <property type="match status" value="1"/>
</dbReference>
<dbReference type="InterPro" id="IPR005482">
    <property type="entry name" value="Biotin_COase_C"/>
</dbReference>
<dbReference type="NCBIfam" id="NF009554">
    <property type="entry name" value="PRK12999.1"/>
    <property type="match status" value="1"/>
</dbReference>
<keyword evidence="4" id="KW-0479">Metal-binding</keyword>
<evidence type="ECO:0000259" key="10">
    <source>
        <dbReference type="PROSITE" id="PS50991"/>
    </source>
</evidence>
<dbReference type="InterPro" id="IPR016185">
    <property type="entry name" value="PreATP-grasp_dom_sf"/>
</dbReference>
<dbReference type="InterPro" id="IPR005479">
    <property type="entry name" value="CPAse_ATP-bd"/>
</dbReference>
<dbReference type="SUPFAM" id="SSF56059">
    <property type="entry name" value="Glutathione synthetase ATP-binding domain-like"/>
    <property type="match status" value="1"/>
</dbReference>
<dbReference type="SMART" id="SM00878">
    <property type="entry name" value="Biotin_carb_C"/>
    <property type="match status" value="1"/>
</dbReference>
<dbReference type="InterPro" id="IPR000891">
    <property type="entry name" value="PYR_CT"/>
</dbReference>
<comment type="cofactor">
    <cofactor evidence="1">
        <name>biotin</name>
        <dbReference type="ChEBI" id="CHEBI:57586"/>
    </cofactor>
</comment>
<dbReference type="Gene3D" id="3.30.470.20">
    <property type="entry name" value="ATP-grasp fold, B domain"/>
    <property type="match status" value="1"/>
</dbReference>
<evidence type="ECO:0000259" key="9">
    <source>
        <dbReference type="PROSITE" id="PS50979"/>
    </source>
</evidence>
<dbReference type="PANTHER" id="PTHR43778:SF2">
    <property type="entry name" value="PYRUVATE CARBOXYLASE, MITOCHONDRIAL"/>
    <property type="match status" value="1"/>
</dbReference>
<feature type="domain" description="Biotin carboxylation" evidence="9">
    <location>
        <begin position="14"/>
        <end position="459"/>
    </location>
</feature>
<evidence type="ECO:0000256" key="6">
    <source>
        <dbReference type="ARBA" id="ARBA00022840"/>
    </source>
</evidence>
<keyword evidence="11" id="KW-0670">Pyruvate</keyword>
<protein>
    <recommendedName>
        <fullName evidence="2">pyruvate carboxylase</fullName>
        <ecNumber evidence="2">6.4.1.1</ecNumber>
    </recommendedName>
</protein>
<evidence type="ECO:0000313" key="11">
    <source>
        <dbReference type="EMBL" id="BDQ36135.1"/>
    </source>
</evidence>
<dbReference type="Gene3D" id="2.40.50.100">
    <property type="match status" value="1"/>
</dbReference>
<dbReference type="EC" id="6.4.1.1" evidence="2"/>
<dbReference type="SUPFAM" id="SSF51569">
    <property type="entry name" value="Aldolase"/>
    <property type="match status" value="1"/>
</dbReference>
<gene>
    <name evidence="11" type="ORF">SYK_04950</name>
</gene>
<dbReference type="InterPro" id="IPR005481">
    <property type="entry name" value="BC-like_N"/>
</dbReference>
<organism evidence="11 12">
    <name type="scientific">Pseudodesulfovibrio nedwellii</name>
    <dbReference type="NCBI Taxonomy" id="2973072"/>
    <lineage>
        <taxon>Bacteria</taxon>
        <taxon>Pseudomonadati</taxon>
        <taxon>Thermodesulfobacteriota</taxon>
        <taxon>Desulfovibrionia</taxon>
        <taxon>Desulfovibrionales</taxon>
        <taxon>Desulfovibrionaceae</taxon>
    </lineage>
</organism>
<feature type="domain" description="Pyruvate carboxyltransferase" evidence="10">
    <location>
        <begin position="544"/>
        <end position="819"/>
    </location>
</feature>
<dbReference type="PROSITE" id="PS50991">
    <property type="entry name" value="PYR_CT"/>
    <property type="match status" value="1"/>
</dbReference>
<keyword evidence="6 7" id="KW-0067">ATP-binding</keyword>
<dbReference type="InterPro" id="IPR011764">
    <property type="entry name" value="Biotin_carboxylation_dom"/>
</dbReference>
<dbReference type="Pfam" id="PF02786">
    <property type="entry name" value="CPSase_L_D2"/>
    <property type="match status" value="1"/>
</dbReference>
<evidence type="ECO:0000256" key="5">
    <source>
        <dbReference type="ARBA" id="ARBA00022741"/>
    </source>
</evidence>
<evidence type="ECO:0000256" key="7">
    <source>
        <dbReference type="PROSITE-ProRule" id="PRU00409"/>
    </source>
</evidence>
<keyword evidence="12" id="KW-1185">Reference proteome</keyword>
<evidence type="ECO:0000256" key="3">
    <source>
        <dbReference type="ARBA" id="ARBA00022598"/>
    </source>
</evidence>
<dbReference type="PANTHER" id="PTHR43778">
    <property type="entry name" value="PYRUVATE CARBOXYLASE"/>
    <property type="match status" value="1"/>
</dbReference>
<keyword evidence="5 7" id="KW-0547">Nucleotide-binding</keyword>
<dbReference type="RefSeq" id="WP_281762058.1">
    <property type="nucleotide sequence ID" value="NZ_AP026709.1"/>
</dbReference>
<dbReference type="Pfam" id="PF02785">
    <property type="entry name" value="Biotin_carb_C"/>
    <property type="match status" value="1"/>
</dbReference>
<dbReference type="Proteomes" id="UP001317742">
    <property type="component" value="Chromosome"/>
</dbReference>
<dbReference type="InterPro" id="IPR003379">
    <property type="entry name" value="Carboxylase_cons_dom"/>
</dbReference>
<sequence length="1233" mass="138583">MKPKSFEEVLEEVKGKRILVANRGIPARRICRSITEMFNAKAIMTATDVDKTSPATSGANELLMLGSDPRAYLDLDRVIREAKAKDVVAIHPGWGFGAEDDSFPAKCKEAGIIFIGPEQEPMRILGNKVAVRKLAIEQGVPVVPGSEGAVSIPEAREIAKEIGFPVMLKAEGGGGGRGIYEVYQDEDLENAFSKASALAQASFGNPRLYVEKLLTSVRHIEIQVISDQYGNIFCLDERDCSVQRNHQKLIEITPSPWPKYTEELRAQLKEYSRRLVSAVGYYSLATVEFLVDTDGVPFLIEVNTRLQVEHGITECRYGIDLVEEQIAIAFGSKLRLNEKDTKPYQWAMQCRINCEDPQKNFEPNSGRITRYVSPGGQGIRIDSCIGDGYRFPSNYDSAASLLISYGNSWNKVVALMKRSLREYMIGGLKTTLPFHRKIIDQKKFVDADYDTNFVRQNYTELMDYSDREPDFLRMMRLVAEISALGHNKYVQLGEYRGREDKRVGRFELVEPPERSTGFESHFSREMDRDAILDTLRTDRESGIVHMTDTTTRDITQSNSGNRFRLAEDRIVGPSLDKCGFFSLENGGGAHFHVAMLANMTYPFAEAAEWNKFAPNTLKQILVRSTNVLGYKPQPKNVMRLTGEMINEHYEIIRCFDFLNHVENMRPFAEVAMNSTRNIFEPAISLSWAKGFGVDRYLQVTDSIIAMCAEAGGVTKKQAEKMIILGLKDMAGVCPPRFMRELISTIRAKYPELVIHSHRHYTDGLFVPTMGAAAEAGAHIVDVAIGASVRWYGQGEVLSTAAYIEDEIGLKTHLDKEMIRATNFKLKQIMPYYDRYTAPYFQGIDHDVVRHGMPGGATSSSQEGALKQGYIKLLPYMLKFLEGTRKVVRYHDVTPGSQITWNTAFLAVTGAYKRGGSREVRRLLNVLDIVTLCKEEELTSHEREARLALYRDSNDAFRNLLLGKFGKLPLGFPADWVYQSAFGKGWEIAIKERTEESPLTTLVDVDLDAERQALQTRLHRQPTEEEFVMYLNHPGDAISTIDFCEKFGNINNLPVDVWFEGLEKGEVLHFQGNCMKPHRMRILDISEPDENGMAVVRYVLDSEIMSHQVKVAEPDVGGKEATEMADPTNDYHVGSPSNGDLWVTHVRPGDKVKAGEELFNISIMKQEKAVTAKVDSTVRRVIKSAKYTEDKKMIPVVEGELIVELGPEVGVCPTCKFDVPGEECNFCPNCGQKI</sequence>
<dbReference type="InterPro" id="IPR011054">
    <property type="entry name" value="Rudment_hybrid_motif"/>
</dbReference>
<dbReference type="EMBL" id="AP026709">
    <property type="protein sequence ID" value="BDQ36135.1"/>
    <property type="molecule type" value="Genomic_DNA"/>
</dbReference>
<evidence type="ECO:0000256" key="2">
    <source>
        <dbReference type="ARBA" id="ARBA00013057"/>
    </source>
</evidence>
<dbReference type="PROSITE" id="PS50975">
    <property type="entry name" value="ATP_GRASP"/>
    <property type="match status" value="1"/>
</dbReference>
<dbReference type="CDD" id="cd06850">
    <property type="entry name" value="biotinyl_domain"/>
    <property type="match status" value="1"/>
</dbReference>
<evidence type="ECO:0000256" key="4">
    <source>
        <dbReference type="ARBA" id="ARBA00022723"/>
    </source>
</evidence>
<evidence type="ECO:0000313" key="12">
    <source>
        <dbReference type="Proteomes" id="UP001317742"/>
    </source>
</evidence>
<dbReference type="Pfam" id="PF00289">
    <property type="entry name" value="Biotin_carb_N"/>
    <property type="match status" value="1"/>
</dbReference>
<dbReference type="PROSITE" id="PS00867">
    <property type="entry name" value="CPSASE_2"/>
    <property type="match status" value="1"/>
</dbReference>
<dbReference type="SUPFAM" id="SSF52440">
    <property type="entry name" value="PreATP-grasp domain"/>
    <property type="match status" value="1"/>
</dbReference>
<dbReference type="PROSITE" id="PS50979">
    <property type="entry name" value="BC"/>
    <property type="match status" value="1"/>
</dbReference>
<keyword evidence="3" id="KW-0436">Ligase</keyword>
<feature type="domain" description="ATP-grasp" evidence="8">
    <location>
        <begin position="132"/>
        <end position="330"/>
    </location>
</feature>
<dbReference type="InterPro" id="IPR055268">
    <property type="entry name" value="PCB-like"/>
</dbReference>
<dbReference type="SUPFAM" id="SSF89000">
    <property type="entry name" value="post-HMGL domain-like"/>
    <property type="match status" value="1"/>
</dbReference>
<evidence type="ECO:0000256" key="1">
    <source>
        <dbReference type="ARBA" id="ARBA00001953"/>
    </source>
</evidence>
<dbReference type="SUPFAM" id="SSF51246">
    <property type="entry name" value="Rudiment single hybrid motif"/>
    <property type="match status" value="1"/>
</dbReference>
<dbReference type="SUPFAM" id="SSF51230">
    <property type="entry name" value="Single hybrid motif"/>
    <property type="match status" value="1"/>
</dbReference>
<dbReference type="InterPro" id="IPR013785">
    <property type="entry name" value="Aldolase_TIM"/>
</dbReference>
<dbReference type="Pfam" id="PF02436">
    <property type="entry name" value="PYC_OADA"/>
    <property type="match status" value="1"/>
</dbReference>
<dbReference type="Pfam" id="PF00364">
    <property type="entry name" value="Biotin_lipoyl"/>
    <property type="match status" value="1"/>
</dbReference>
<proteinExistence type="predicted"/>
<reference evidence="11 12" key="1">
    <citation type="submission" date="2022-08" db="EMBL/GenBank/DDBJ databases">
        <title>Genome Sequence of the sulphate-reducing bacterium, Pseudodesulfovibrio sp. SYK.</title>
        <authorList>
            <person name="Kondo R."/>
            <person name="Kataoka T."/>
        </authorList>
    </citation>
    <scope>NUCLEOTIDE SEQUENCE [LARGE SCALE GENOMIC DNA]</scope>
    <source>
        <strain evidence="11 12">SYK</strain>
    </source>
</reference>
<dbReference type="InterPro" id="IPR000089">
    <property type="entry name" value="Biotin_lipoyl"/>
</dbReference>
<accession>A0ABN6RYR3</accession>
<dbReference type="InterPro" id="IPR011053">
    <property type="entry name" value="Single_hybrid_motif"/>
</dbReference>
<name>A0ABN6RYR3_9BACT</name>
<dbReference type="InterPro" id="IPR011761">
    <property type="entry name" value="ATP-grasp"/>
</dbReference>
<evidence type="ECO:0000259" key="8">
    <source>
        <dbReference type="PROSITE" id="PS50975"/>
    </source>
</evidence>